<evidence type="ECO:0000256" key="2">
    <source>
        <dbReference type="ARBA" id="ARBA00022729"/>
    </source>
</evidence>
<dbReference type="Gene3D" id="3.40.190.10">
    <property type="entry name" value="Periplasmic binding protein-like II"/>
    <property type="match status" value="2"/>
</dbReference>
<feature type="chain" id="PRO_5024412238" description="Lipoprotein" evidence="7">
    <location>
        <begin position="31"/>
        <end position="270"/>
    </location>
</feature>
<evidence type="ECO:0000313" key="8">
    <source>
        <dbReference type="EMBL" id="KAA5611477.1"/>
    </source>
</evidence>
<dbReference type="PANTHER" id="PTHR30429">
    <property type="entry name" value="D-METHIONINE-BINDING LIPOPROTEIN METQ"/>
    <property type="match status" value="1"/>
</dbReference>
<keyword evidence="4" id="KW-0564">Palmitate</keyword>
<keyword evidence="5 6" id="KW-0449">Lipoprotein</keyword>
<evidence type="ECO:0000256" key="7">
    <source>
        <dbReference type="SAM" id="SignalP"/>
    </source>
</evidence>
<proteinExistence type="inferred from homology"/>
<reference evidence="8 9" key="1">
    <citation type="submission" date="2019-09" db="EMBL/GenBank/DDBJ databases">
        <title>Genome sequence of Rhodovastum atsumiense, a diverse member of the Acetobacteraceae family of non-sulfur purple photosynthetic bacteria.</title>
        <authorList>
            <person name="Meyer T."/>
            <person name="Kyndt J."/>
        </authorList>
    </citation>
    <scope>NUCLEOTIDE SEQUENCE [LARGE SCALE GENOMIC DNA]</scope>
    <source>
        <strain evidence="8 9">DSM 21279</strain>
    </source>
</reference>
<dbReference type="Pfam" id="PF03180">
    <property type="entry name" value="Lipoprotein_9"/>
    <property type="match status" value="1"/>
</dbReference>
<evidence type="ECO:0000256" key="6">
    <source>
        <dbReference type="PIRNR" id="PIRNR002854"/>
    </source>
</evidence>
<dbReference type="PIRSF" id="PIRSF002854">
    <property type="entry name" value="MetQ"/>
    <property type="match status" value="1"/>
</dbReference>
<protein>
    <recommendedName>
        <fullName evidence="6">Lipoprotein</fullName>
    </recommendedName>
</protein>
<dbReference type="InterPro" id="IPR006311">
    <property type="entry name" value="TAT_signal"/>
</dbReference>
<name>A0A5M6IUD4_9PROT</name>
<comment type="caution">
    <text evidence="8">The sequence shown here is derived from an EMBL/GenBank/DDBJ whole genome shotgun (WGS) entry which is preliminary data.</text>
</comment>
<gene>
    <name evidence="8" type="ORF">F1189_14190</name>
</gene>
<evidence type="ECO:0000313" key="9">
    <source>
        <dbReference type="Proteomes" id="UP000325255"/>
    </source>
</evidence>
<dbReference type="Proteomes" id="UP000325255">
    <property type="component" value="Unassembled WGS sequence"/>
</dbReference>
<dbReference type="InterPro" id="IPR004872">
    <property type="entry name" value="Lipoprotein_NlpA"/>
</dbReference>
<comment type="similarity">
    <text evidence="6">Belongs to the nlpA lipoprotein family.</text>
</comment>
<dbReference type="GO" id="GO:0016020">
    <property type="term" value="C:membrane"/>
    <property type="evidence" value="ECO:0007669"/>
    <property type="project" value="UniProtKB-SubCell"/>
</dbReference>
<dbReference type="PROSITE" id="PS51318">
    <property type="entry name" value="TAT"/>
    <property type="match status" value="1"/>
</dbReference>
<keyword evidence="3" id="KW-0472">Membrane</keyword>
<organism evidence="8 9">
    <name type="scientific">Rhodovastum atsumiense</name>
    <dbReference type="NCBI Taxonomy" id="504468"/>
    <lineage>
        <taxon>Bacteria</taxon>
        <taxon>Pseudomonadati</taxon>
        <taxon>Pseudomonadota</taxon>
        <taxon>Alphaproteobacteria</taxon>
        <taxon>Acetobacterales</taxon>
        <taxon>Acetobacteraceae</taxon>
        <taxon>Rhodovastum</taxon>
    </lineage>
</organism>
<dbReference type="CDD" id="cd13598">
    <property type="entry name" value="PBP2_lipoprotein_IlpA_like"/>
    <property type="match status" value="1"/>
</dbReference>
<comment type="subcellular location">
    <subcellularLocation>
        <location evidence="1">Membrane</location>
        <topology evidence="1">Lipid-anchor</topology>
    </subcellularLocation>
</comment>
<keyword evidence="9" id="KW-1185">Reference proteome</keyword>
<accession>A0A5M6IUD4</accession>
<dbReference type="NCBIfam" id="TIGR00363">
    <property type="entry name" value="MetQ/NlpA family lipoprotein"/>
    <property type="match status" value="1"/>
</dbReference>
<dbReference type="PANTHER" id="PTHR30429:SF1">
    <property type="entry name" value="D-METHIONINE-BINDING LIPOPROTEIN METQ-RELATED"/>
    <property type="match status" value="1"/>
</dbReference>
<dbReference type="OrthoDB" id="9812878at2"/>
<evidence type="ECO:0000256" key="5">
    <source>
        <dbReference type="ARBA" id="ARBA00023288"/>
    </source>
</evidence>
<dbReference type="EMBL" id="VWPK01000020">
    <property type="protein sequence ID" value="KAA5611477.1"/>
    <property type="molecule type" value="Genomic_DNA"/>
</dbReference>
<feature type="signal peptide" evidence="7">
    <location>
        <begin position="1"/>
        <end position="30"/>
    </location>
</feature>
<evidence type="ECO:0000256" key="4">
    <source>
        <dbReference type="ARBA" id="ARBA00023139"/>
    </source>
</evidence>
<keyword evidence="2 7" id="KW-0732">Signal</keyword>
<evidence type="ECO:0000256" key="3">
    <source>
        <dbReference type="ARBA" id="ARBA00023136"/>
    </source>
</evidence>
<sequence length="270" mass="29402">MPGFNAPRRRLLAAAGAGLAVAAFGRAARADTTTLRIGVTAGPHAQILEAVRNVAARRGLALKIVEFSDYITPNVALDAGDLQANSYQHRPFLDQQIKDRGYRIEAVGETVTFPLGIYSRRWKRWQDVPTGARVAIQNDPTNGGRSLLLLQEAGVIRLREGVGLLPTLRDVADNPHKLRFVEIEAAQAPRVLDDVDAAAVNTNFALPAGLNPGRDALLLENPKGPYVNLIAVRGVDRDKPWVRTLVESYRSDEVKAFILAKFDGAVLASW</sequence>
<dbReference type="RefSeq" id="WP_150041482.1">
    <property type="nucleotide sequence ID" value="NZ_OW485601.1"/>
</dbReference>
<dbReference type="AlphaFoldDB" id="A0A5M6IUD4"/>
<dbReference type="SUPFAM" id="SSF53850">
    <property type="entry name" value="Periplasmic binding protein-like II"/>
    <property type="match status" value="1"/>
</dbReference>
<evidence type="ECO:0000256" key="1">
    <source>
        <dbReference type="ARBA" id="ARBA00004635"/>
    </source>
</evidence>